<dbReference type="PANTHER" id="PTHR31339">
    <property type="entry name" value="PECTIN LYASE-RELATED"/>
    <property type="match status" value="1"/>
</dbReference>
<evidence type="ECO:0000313" key="4">
    <source>
        <dbReference type="Proteomes" id="UP000887226"/>
    </source>
</evidence>
<evidence type="ECO:0000313" key="3">
    <source>
        <dbReference type="EMBL" id="KAG9247627.1"/>
    </source>
</evidence>
<feature type="chain" id="PRO_5040347558" evidence="1">
    <location>
        <begin position="22"/>
        <end position="776"/>
    </location>
</feature>
<feature type="signal peptide" evidence="1">
    <location>
        <begin position="1"/>
        <end position="21"/>
    </location>
</feature>
<dbReference type="SUPFAM" id="SSF51126">
    <property type="entry name" value="Pectin lyase-like"/>
    <property type="match status" value="2"/>
</dbReference>
<dbReference type="InterPro" id="IPR012334">
    <property type="entry name" value="Pectin_lyas_fold"/>
</dbReference>
<keyword evidence="4" id="KW-1185">Reference proteome</keyword>
<accession>A0A9P7Z983</accession>
<dbReference type="PANTHER" id="PTHR31339:SF9">
    <property type="entry name" value="PLASMIN AND FIBRONECTIN-BINDING PROTEIN A"/>
    <property type="match status" value="1"/>
</dbReference>
<evidence type="ECO:0000259" key="2">
    <source>
        <dbReference type="Pfam" id="PF12708"/>
    </source>
</evidence>
<dbReference type="FunFam" id="2.160.20.10:FF:000026">
    <property type="entry name" value="Exo-beta-1,3-glucanase Exg0"/>
    <property type="match status" value="1"/>
</dbReference>
<dbReference type="Gene3D" id="2.160.20.10">
    <property type="entry name" value="Single-stranded right-handed beta-helix, Pectin lyase-like"/>
    <property type="match status" value="2"/>
</dbReference>
<feature type="domain" description="Rhamnogalacturonase A/B/Epimerase-like pectate lyase" evidence="2">
    <location>
        <begin position="412"/>
        <end position="470"/>
    </location>
</feature>
<dbReference type="OrthoDB" id="1046782at2759"/>
<name>A0A9P7Z983_9HELO</name>
<keyword evidence="3" id="KW-0378">Hydrolase</keyword>
<dbReference type="InterPro" id="IPR024535">
    <property type="entry name" value="RHGA/B-epi-like_pectate_lyase"/>
</dbReference>
<dbReference type="GO" id="GO:0016787">
    <property type="term" value="F:hydrolase activity"/>
    <property type="evidence" value="ECO:0007669"/>
    <property type="project" value="UniProtKB-KW"/>
</dbReference>
<gene>
    <name evidence="3" type="ORF">BJ878DRAFT_156954</name>
</gene>
<feature type="domain" description="Rhamnogalacturonase A/B/Epimerase-like pectate lyase" evidence="2">
    <location>
        <begin position="59"/>
        <end position="283"/>
    </location>
</feature>
<keyword evidence="1" id="KW-0732">Signal</keyword>
<dbReference type="InterPro" id="IPR011050">
    <property type="entry name" value="Pectin_lyase_fold/virulence"/>
</dbReference>
<dbReference type="AlphaFoldDB" id="A0A9P7Z983"/>
<dbReference type="InterPro" id="IPR051801">
    <property type="entry name" value="GH28_Enzymes"/>
</dbReference>
<dbReference type="FunFam" id="2.160.20.10:FF:000023">
    <property type="entry name" value="Exo-beta-1,3-glucanase Exg0"/>
    <property type="match status" value="1"/>
</dbReference>
<evidence type="ECO:0000256" key="1">
    <source>
        <dbReference type="SAM" id="SignalP"/>
    </source>
</evidence>
<dbReference type="EMBL" id="MU253767">
    <property type="protein sequence ID" value="KAG9247627.1"/>
    <property type="molecule type" value="Genomic_DNA"/>
</dbReference>
<dbReference type="Proteomes" id="UP000887226">
    <property type="component" value="Unassembled WGS sequence"/>
</dbReference>
<protein>
    <submittedName>
        <fullName evidence="3">Glycoside hydrolase family 55 protein</fullName>
    </submittedName>
</protein>
<proteinExistence type="predicted"/>
<sequence>MLAFSLFPIFVALRLLLLTSAAPTPSPQVGTAPATSSYWLASIKRQGTVAFGDASFQVFRNVKDFGAVGDGTTDDTAAINSAITAGNRCGQGCDSSTVTPAIVYFPPGTYAVSAPIVQYYYTQFIGDAVTLPTLKATAGFTGMAVIDADPYGTGGFNWYINQNNFFRQVRNFVIDLTAMPVGVGAGIHWQVAQATSLQNIVFNMRTDGGDALKQVGIFMDNGSGGFFTDLAFNGGLYGAFLGSQQFTTRNMTFNNCKTAMFMNWNWLWTISGVTINNCAVGIDMANGGADAMTVGSVLLLDSKISNTPIGVSTAYASSPVSTNGTLIIENVDMSENVPAAVSCTTTNSTVLAGNTVVASWAQGRQYTGNAGKVIQAPLTATTKAASLLDSSGAVVTRSKPQYETEAISSFKSAKDSGAKGDGVTDDTAAIQALFDSATANDVVYFDQGAYLITDTVKVPKNIRITGEMWPLIMAGGSTSFKDQANPNPVFQVGQVGDSGSVEMSDLIFETVGPQPGAVLMQWNLAGATAGTSGLWDVHFRVGGTAGTLLQSDKCSKNLTVAAAANPECVGAFMLLHITPQASNVYLENTWGWVSDHELDLADHNQINIYNGRGLLIESTDGPVWLYGTSFEHNVLYNYQVTNASNIWMGQIQTETPYFQSNPDATTPFTTNIAYSDPVFSGDASVNKAWGLRVTNSKDIHVYGAGLYSFFDNYSQVCLDTASCQENMVSIESSTEVHIFALATKAAVNMVSVDGTSAVLDSDNRNNFCATIAHFEL</sequence>
<organism evidence="3 4">
    <name type="scientific">Calycina marina</name>
    <dbReference type="NCBI Taxonomy" id="1763456"/>
    <lineage>
        <taxon>Eukaryota</taxon>
        <taxon>Fungi</taxon>
        <taxon>Dikarya</taxon>
        <taxon>Ascomycota</taxon>
        <taxon>Pezizomycotina</taxon>
        <taxon>Leotiomycetes</taxon>
        <taxon>Helotiales</taxon>
        <taxon>Pezizellaceae</taxon>
        <taxon>Calycina</taxon>
    </lineage>
</organism>
<dbReference type="CDD" id="cd23668">
    <property type="entry name" value="GH55_beta13glucanase-like"/>
    <property type="match status" value="1"/>
</dbReference>
<comment type="caution">
    <text evidence="3">The sequence shown here is derived from an EMBL/GenBank/DDBJ whole genome shotgun (WGS) entry which is preliminary data.</text>
</comment>
<reference evidence="3" key="1">
    <citation type="journal article" date="2021" name="IMA Fungus">
        <title>Genomic characterization of three marine fungi, including Emericellopsis atlantica sp. nov. with signatures of a generalist lifestyle and marine biomass degradation.</title>
        <authorList>
            <person name="Hagestad O.C."/>
            <person name="Hou L."/>
            <person name="Andersen J.H."/>
            <person name="Hansen E.H."/>
            <person name="Altermark B."/>
            <person name="Li C."/>
            <person name="Kuhnert E."/>
            <person name="Cox R.J."/>
            <person name="Crous P.W."/>
            <person name="Spatafora J.W."/>
            <person name="Lail K."/>
            <person name="Amirebrahimi M."/>
            <person name="Lipzen A."/>
            <person name="Pangilinan J."/>
            <person name="Andreopoulos W."/>
            <person name="Hayes R.D."/>
            <person name="Ng V."/>
            <person name="Grigoriev I.V."/>
            <person name="Jackson S.A."/>
            <person name="Sutton T.D.S."/>
            <person name="Dobson A.D.W."/>
            <person name="Rama T."/>
        </authorList>
    </citation>
    <scope>NUCLEOTIDE SEQUENCE</scope>
    <source>
        <strain evidence="3">TRa3180A</strain>
    </source>
</reference>
<dbReference type="Pfam" id="PF12708">
    <property type="entry name" value="Pect-lyase_RHGA_epim"/>
    <property type="match status" value="2"/>
</dbReference>